<reference evidence="2 3" key="1">
    <citation type="submission" date="2024-10" db="EMBL/GenBank/DDBJ databases">
        <title>The Natural Products Discovery Center: Release of the First 8490 Sequenced Strains for Exploring Actinobacteria Biosynthetic Diversity.</title>
        <authorList>
            <person name="Kalkreuter E."/>
            <person name="Kautsar S.A."/>
            <person name="Yang D."/>
            <person name="Bader C.D."/>
            <person name="Teijaro C.N."/>
            <person name="Fluegel L."/>
            <person name="Davis C.M."/>
            <person name="Simpson J.R."/>
            <person name="Lauterbach L."/>
            <person name="Steele A.D."/>
            <person name="Gui C."/>
            <person name="Meng S."/>
            <person name="Li G."/>
            <person name="Viehrig K."/>
            <person name="Ye F."/>
            <person name="Su P."/>
            <person name="Kiefer A.F."/>
            <person name="Nichols A."/>
            <person name="Cepeda A.J."/>
            <person name="Yan W."/>
            <person name="Fan B."/>
            <person name="Jiang Y."/>
            <person name="Adhikari A."/>
            <person name="Zheng C.-J."/>
            <person name="Schuster L."/>
            <person name="Cowan T.M."/>
            <person name="Smanski M.J."/>
            <person name="Chevrette M.G."/>
            <person name="De Carvalho L.P.S."/>
            <person name="Shen B."/>
        </authorList>
    </citation>
    <scope>NUCLEOTIDE SEQUENCE [LARGE SCALE GENOMIC DNA]</scope>
    <source>
        <strain evidence="2 3">NPDC001390</strain>
    </source>
</reference>
<name>A0ABW6URU7_9ACTN</name>
<feature type="region of interest" description="Disordered" evidence="1">
    <location>
        <begin position="71"/>
        <end position="101"/>
    </location>
</feature>
<comment type="caution">
    <text evidence="2">The sequence shown here is derived from an EMBL/GenBank/DDBJ whole genome shotgun (WGS) entry which is preliminary data.</text>
</comment>
<proteinExistence type="predicted"/>
<organism evidence="2 3">
    <name type="scientific">Streptomyces bluensis</name>
    <dbReference type="NCBI Taxonomy" id="33897"/>
    <lineage>
        <taxon>Bacteria</taxon>
        <taxon>Bacillati</taxon>
        <taxon>Actinomycetota</taxon>
        <taxon>Actinomycetes</taxon>
        <taxon>Kitasatosporales</taxon>
        <taxon>Streptomycetaceae</taxon>
        <taxon>Streptomyces</taxon>
    </lineage>
</organism>
<dbReference type="EMBL" id="JBIAWJ010000022">
    <property type="protein sequence ID" value="MFF4525999.1"/>
    <property type="molecule type" value="Genomic_DNA"/>
</dbReference>
<dbReference type="RefSeq" id="WP_387891455.1">
    <property type="nucleotide sequence ID" value="NZ_JBIAWJ010000022.1"/>
</dbReference>
<protein>
    <submittedName>
        <fullName evidence="2">Uncharacterized protein</fullName>
    </submittedName>
</protein>
<evidence type="ECO:0000313" key="2">
    <source>
        <dbReference type="EMBL" id="MFF4525999.1"/>
    </source>
</evidence>
<evidence type="ECO:0000313" key="3">
    <source>
        <dbReference type="Proteomes" id="UP001602058"/>
    </source>
</evidence>
<keyword evidence="3" id="KW-1185">Reference proteome</keyword>
<dbReference type="Proteomes" id="UP001602058">
    <property type="component" value="Unassembled WGS sequence"/>
</dbReference>
<gene>
    <name evidence="2" type="ORF">ACFY1D_31895</name>
</gene>
<evidence type="ECO:0000256" key="1">
    <source>
        <dbReference type="SAM" id="MobiDB-lite"/>
    </source>
</evidence>
<sequence>MVGLVVSWRGDRRASLPENNRLAFSYLIPVDRVAEPSPETKELSSPHAWDHGFEERLVRWFDDPDCGPVRAAPHLPVGGRVSAGTPSIAARSRQRCGHEGG</sequence>
<accession>A0ABW6URU7</accession>